<evidence type="ECO:0000256" key="1">
    <source>
        <dbReference type="SAM" id="MobiDB-lite"/>
    </source>
</evidence>
<feature type="compositionally biased region" description="Basic residues" evidence="1">
    <location>
        <begin position="258"/>
        <end position="268"/>
    </location>
</feature>
<gene>
    <name evidence="2" type="ORF">QR680_016555</name>
</gene>
<feature type="compositionally biased region" description="Pro residues" evidence="1">
    <location>
        <begin position="157"/>
        <end position="171"/>
    </location>
</feature>
<proteinExistence type="predicted"/>
<feature type="compositionally biased region" description="Basic and acidic residues" evidence="1">
    <location>
        <begin position="223"/>
        <end position="251"/>
    </location>
</feature>
<feature type="compositionally biased region" description="Low complexity" evidence="1">
    <location>
        <begin position="51"/>
        <end position="62"/>
    </location>
</feature>
<comment type="caution">
    <text evidence="2">The sequence shown here is derived from an EMBL/GenBank/DDBJ whole genome shotgun (WGS) entry which is preliminary data.</text>
</comment>
<protein>
    <submittedName>
        <fullName evidence="2">Uncharacterized protein</fullName>
    </submittedName>
</protein>
<dbReference type="Proteomes" id="UP001175271">
    <property type="component" value="Unassembled WGS sequence"/>
</dbReference>
<feature type="compositionally biased region" description="Basic and acidic residues" evidence="1">
    <location>
        <begin position="29"/>
        <end position="39"/>
    </location>
</feature>
<reference evidence="2" key="1">
    <citation type="submission" date="2023-06" db="EMBL/GenBank/DDBJ databases">
        <title>Genomic analysis of the entomopathogenic nematode Steinernema hermaphroditum.</title>
        <authorList>
            <person name="Schwarz E.M."/>
            <person name="Heppert J.K."/>
            <person name="Baniya A."/>
            <person name="Schwartz H.T."/>
            <person name="Tan C.-H."/>
            <person name="Antoshechkin I."/>
            <person name="Sternberg P.W."/>
            <person name="Goodrich-Blair H."/>
            <person name="Dillman A.R."/>
        </authorList>
    </citation>
    <scope>NUCLEOTIDE SEQUENCE</scope>
    <source>
        <strain evidence="2">PS9179</strain>
        <tissue evidence="2">Whole animal</tissue>
    </source>
</reference>
<organism evidence="2 3">
    <name type="scientific">Steinernema hermaphroditum</name>
    <dbReference type="NCBI Taxonomy" id="289476"/>
    <lineage>
        <taxon>Eukaryota</taxon>
        <taxon>Metazoa</taxon>
        <taxon>Ecdysozoa</taxon>
        <taxon>Nematoda</taxon>
        <taxon>Chromadorea</taxon>
        <taxon>Rhabditida</taxon>
        <taxon>Tylenchina</taxon>
        <taxon>Panagrolaimomorpha</taxon>
        <taxon>Strongyloidoidea</taxon>
        <taxon>Steinernematidae</taxon>
        <taxon>Steinernema</taxon>
    </lineage>
</organism>
<name>A0AA39HBJ7_9BILA</name>
<feature type="compositionally biased region" description="Basic and acidic residues" evidence="1">
    <location>
        <begin position="172"/>
        <end position="192"/>
    </location>
</feature>
<keyword evidence="3" id="KW-1185">Reference proteome</keyword>
<evidence type="ECO:0000313" key="3">
    <source>
        <dbReference type="Proteomes" id="UP001175271"/>
    </source>
</evidence>
<evidence type="ECO:0000313" key="2">
    <source>
        <dbReference type="EMBL" id="KAK0402820.1"/>
    </source>
</evidence>
<dbReference type="EMBL" id="JAUCMV010000004">
    <property type="protein sequence ID" value="KAK0402820.1"/>
    <property type="molecule type" value="Genomic_DNA"/>
</dbReference>
<feature type="region of interest" description="Disordered" evidence="1">
    <location>
        <begin position="27"/>
        <end position="313"/>
    </location>
</feature>
<sequence length="313" mass="35444">MDREDPTQDSIDDPAKLLKRVLVNGGNALKDDEIPKVDHLAPQGTEKSPGRSRSTESSSNGTDFSNSTITTQSEFTEEQQLKSFAEEEIIQVTEVKQEQKPPQAAEVQQKPKSPRPVEVPQKLKPTQDREAQQNQKSQHPKEVQQKQKSPQSNKTPTPEPPPVVADCPPEPKLSKEQYHKKPKKERFAELRNIRRALIRRFENKSAEPQAGKTPYGARGNKTRKSDVEEYAKKKQKEKSDMEESEKSEKSTRGQNKGQKLKQQMKRLKNSVLTRLKVRNTANSDAEKSISERKKKKGKSDDNGASSREGKTKK</sequence>
<dbReference type="AlphaFoldDB" id="A0AA39HBJ7"/>
<accession>A0AA39HBJ7</accession>
<feature type="compositionally biased region" description="Polar residues" evidence="1">
    <location>
        <begin position="63"/>
        <end position="74"/>
    </location>
</feature>